<gene>
    <name evidence="6" type="ORF">PBRA_007900</name>
</gene>
<dbReference type="Pfam" id="PF02661">
    <property type="entry name" value="Fic"/>
    <property type="match status" value="1"/>
</dbReference>
<dbReference type="EMBL" id="CDSF01000098">
    <property type="protein sequence ID" value="CEP00166.1"/>
    <property type="molecule type" value="Genomic_DNA"/>
</dbReference>
<dbReference type="InterPro" id="IPR036597">
    <property type="entry name" value="Fido-like_dom_sf"/>
</dbReference>
<keyword evidence="1" id="KW-0677">Repeat</keyword>
<dbReference type="InterPro" id="IPR036770">
    <property type="entry name" value="Ankyrin_rpt-contain_sf"/>
</dbReference>
<feature type="region of interest" description="Disordered" evidence="4">
    <location>
        <begin position="1"/>
        <end position="20"/>
    </location>
</feature>
<protein>
    <recommendedName>
        <fullName evidence="5">Fido domain-containing protein</fullName>
    </recommendedName>
</protein>
<dbReference type="OMA" id="HGHAYDE"/>
<evidence type="ECO:0000259" key="5">
    <source>
        <dbReference type="PROSITE" id="PS51459"/>
    </source>
</evidence>
<keyword evidence="2 3" id="KW-0040">ANK repeat</keyword>
<evidence type="ECO:0000313" key="6">
    <source>
        <dbReference type="EMBL" id="CEP00166.1"/>
    </source>
</evidence>
<dbReference type="PROSITE" id="PS50297">
    <property type="entry name" value="ANK_REP_REGION"/>
    <property type="match status" value="3"/>
</dbReference>
<proteinExistence type="predicted"/>
<reference evidence="6 7" key="1">
    <citation type="submission" date="2015-02" db="EMBL/GenBank/DDBJ databases">
        <authorList>
            <person name="Chooi Y.-H."/>
        </authorList>
    </citation>
    <scope>NUCLEOTIDE SEQUENCE [LARGE SCALE GENOMIC DNA]</scope>
    <source>
        <strain evidence="6">E3</strain>
    </source>
</reference>
<dbReference type="PROSITE" id="PS50088">
    <property type="entry name" value="ANK_REPEAT"/>
    <property type="match status" value="3"/>
</dbReference>
<dbReference type="SMART" id="SM00248">
    <property type="entry name" value="ANK"/>
    <property type="match status" value="6"/>
</dbReference>
<dbReference type="PANTHER" id="PTHR24198">
    <property type="entry name" value="ANKYRIN REPEAT AND PROTEIN KINASE DOMAIN-CONTAINING PROTEIN"/>
    <property type="match status" value="1"/>
</dbReference>
<name>A0A0G4IYS4_PLABS</name>
<dbReference type="Proteomes" id="UP000039324">
    <property type="component" value="Unassembled WGS sequence"/>
</dbReference>
<dbReference type="Gene3D" id="1.25.40.20">
    <property type="entry name" value="Ankyrin repeat-containing domain"/>
    <property type="match status" value="3"/>
</dbReference>
<evidence type="ECO:0000256" key="1">
    <source>
        <dbReference type="ARBA" id="ARBA00022737"/>
    </source>
</evidence>
<evidence type="ECO:0000256" key="2">
    <source>
        <dbReference type="ARBA" id="ARBA00023043"/>
    </source>
</evidence>
<evidence type="ECO:0000256" key="4">
    <source>
        <dbReference type="SAM" id="MobiDB-lite"/>
    </source>
</evidence>
<accession>A0A0G4IYS4</accession>
<dbReference type="AlphaFoldDB" id="A0A0G4IYS4"/>
<sequence length="968" mass="106430">MRRNSTGASAGSRSGASASRSISPVAAHRIASFGNDVDANCAFCNRQRQRGVVAPRCDHHFYPGSPGQVSMVPSATAFALSERSLRTARTLSSSASTTNLADEAIRSMQLDRLFAAAAKGDLETIEWLMLTGTDVWQRDNEQRTILHLAAAYGRLRVVEFLIEQNGDINAQDLWGYTPLFCAINNGHFNVAEYLVAHGAQHVSMVSRTDLAVKLCSLAEQGRLGDLEALACRGADLTLGDYDLRTPLHAAAASGNMLVCKFLVERACVPVDVVDRFGITPLQAAIANDCQDVVRYLEEKGAMLGDVQRKAVLYQLIAACGSGDLPAVRHLVDNDHVDVNGTDYDGRTPLHLAAASGNKELVLFLLERGAKPDAVDRWGADPHHEAARRNLLEIVETLDPENKSTLREPTPLDDPKGNLMELDGDAPCCIRFGQRRNLVHVALKLALRHIATARKWAYGEVWFANPSRLALQCCAVASYSRDDVQTSSIYRFRLSSLSLLIEGSVFFSGVPIRTGKPVWIENLSEISQTAFFCAPMARAAGLLSALALPVRVSDNDQAIAYVVFLDDQPRPRNEKVLSEAVGVLSMTAELLVACAQLQDGEVSRTGFLSTISRVLGHDSDVIGSPTNTSSSVVANLPFIVQLLVELNVWEQFSSWGLSMTSEDHKAAMPFLLWVVDHIVACDALRPKLLHIFHFLYTVSPLLDSESPIRSQAEHALKKLQDTFNVPYFGPGKPRSPVFSHIAALKANLYSLYAQSPHREQLESGCPPVPDRARLSLSSGEVFDAAGSHRPVSPWNSSRTRGFFGFAGPPAPEPANESDALAELGSEMLRTMEPSELVTCDTLRKMHRCLQLEEDTTRGEFRQTLAVGSHMFYKFYRVFAPAEEVPELIRMFENELRGESKSMPPVLHAFYVFNVIVCFIHPFEDGNGRIGRVLGNMILKSYGCPPVFRSNHKVLTFEEVMELVLSERMS</sequence>
<evidence type="ECO:0000313" key="7">
    <source>
        <dbReference type="Proteomes" id="UP000039324"/>
    </source>
</evidence>
<feature type="domain" description="Fido" evidence="5">
    <location>
        <begin position="836"/>
        <end position="968"/>
    </location>
</feature>
<dbReference type="InterPro" id="IPR003812">
    <property type="entry name" value="Fido"/>
</dbReference>
<feature type="repeat" description="ANK" evidence="3">
    <location>
        <begin position="174"/>
        <end position="200"/>
    </location>
</feature>
<dbReference type="SUPFAM" id="SSF140931">
    <property type="entry name" value="Fic-like"/>
    <property type="match status" value="1"/>
</dbReference>
<dbReference type="PROSITE" id="PS51459">
    <property type="entry name" value="FIDO"/>
    <property type="match status" value="1"/>
</dbReference>
<dbReference type="InterPro" id="IPR002110">
    <property type="entry name" value="Ankyrin_rpt"/>
</dbReference>
<dbReference type="Gene3D" id="3.30.450.40">
    <property type="match status" value="1"/>
</dbReference>
<dbReference type="PANTHER" id="PTHR24198:SF165">
    <property type="entry name" value="ANKYRIN REPEAT-CONTAINING PROTEIN-RELATED"/>
    <property type="match status" value="1"/>
</dbReference>
<dbReference type="InterPro" id="IPR029016">
    <property type="entry name" value="GAF-like_dom_sf"/>
</dbReference>
<dbReference type="Pfam" id="PF12796">
    <property type="entry name" value="Ank_2"/>
    <property type="match status" value="3"/>
</dbReference>
<dbReference type="OrthoDB" id="542841at2759"/>
<dbReference type="Gene3D" id="1.10.3290.10">
    <property type="entry name" value="Fido-like domain"/>
    <property type="match status" value="1"/>
</dbReference>
<keyword evidence="7" id="KW-1185">Reference proteome</keyword>
<dbReference type="STRING" id="37360.A0A0G4IYS4"/>
<dbReference type="SUPFAM" id="SSF48403">
    <property type="entry name" value="Ankyrin repeat"/>
    <property type="match status" value="1"/>
</dbReference>
<organism evidence="6 7">
    <name type="scientific">Plasmodiophora brassicae</name>
    <name type="common">Clubroot disease agent</name>
    <dbReference type="NCBI Taxonomy" id="37360"/>
    <lineage>
        <taxon>Eukaryota</taxon>
        <taxon>Sar</taxon>
        <taxon>Rhizaria</taxon>
        <taxon>Endomyxa</taxon>
        <taxon>Phytomyxea</taxon>
        <taxon>Plasmodiophorida</taxon>
        <taxon>Plasmodiophoridae</taxon>
        <taxon>Plasmodiophora</taxon>
    </lineage>
</organism>
<feature type="repeat" description="ANK" evidence="3">
    <location>
        <begin position="344"/>
        <end position="376"/>
    </location>
</feature>
<evidence type="ECO:0000256" key="3">
    <source>
        <dbReference type="PROSITE-ProRule" id="PRU00023"/>
    </source>
</evidence>
<feature type="repeat" description="ANK" evidence="3">
    <location>
        <begin position="141"/>
        <end position="173"/>
    </location>
</feature>